<keyword evidence="1" id="KW-0812">Transmembrane</keyword>
<organism evidence="2 3">
    <name type="scientific">Leptospira santarosai</name>
    <dbReference type="NCBI Taxonomy" id="28183"/>
    <lineage>
        <taxon>Bacteria</taxon>
        <taxon>Pseudomonadati</taxon>
        <taxon>Spirochaetota</taxon>
        <taxon>Spirochaetia</taxon>
        <taxon>Leptospirales</taxon>
        <taxon>Leptospiraceae</taxon>
        <taxon>Leptospira</taxon>
    </lineage>
</organism>
<evidence type="ECO:0000313" key="2">
    <source>
        <dbReference type="EMBL" id="AVQ10508.1"/>
    </source>
</evidence>
<keyword evidence="1" id="KW-0472">Membrane</keyword>
<keyword evidence="1" id="KW-1133">Transmembrane helix</keyword>
<name>A0A2P1QNQ2_9LEPT</name>
<gene>
    <name evidence="2" type="ORF">XB16_0155</name>
</gene>
<dbReference type="PROSITE" id="PS51257">
    <property type="entry name" value="PROKAR_LIPOPROTEIN"/>
    <property type="match status" value="1"/>
</dbReference>
<sequence>MRFYLLLGLISLSSFELFFVPFLFVSCLFVFLFNLSLVPFFSERPHFFRDDYLKGFKGTLPFFSF</sequence>
<evidence type="ECO:0000256" key="1">
    <source>
        <dbReference type="SAM" id="Phobius"/>
    </source>
</evidence>
<protein>
    <submittedName>
        <fullName evidence="2">Transposase DDE domain protein</fullName>
    </submittedName>
</protein>
<accession>A0A2P1QNQ2</accession>
<dbReference type="EMBL" id="CP027843">
    <property type="protein sequence ID" value="AVQ10508.1"/>
    <property type="molecule type" value="Genomic_DNA"/>
</dbReference>
<dbReference type="AlphaFoldDB" id="A0A2P1QNQ2"/>
<dbReference type="Proteomes" id="UP000033961">
    <property type="component" value="Chromosome I"/>
</dbReference>
<reference evidence="2 3" key="1">
    <citation type="journal article" date="2015" name="Genome Announc.">
        <title>Draft Genome Sequences of Leptospira santarosai Strains U160, U164, and U233, Isolated from Asymptomatic Cattle.</title>
        <authorList>
            <person name="Kremer F.S."/>
            <person name="Eslabao M.R."/>
            <person name="Provisor M."/>
            <person name="Woloski R.D."/>
            <person name="Ramires O.V."/>
            <person name="Moreno L.Z."/>
            <person name="Moreno A.M."/>
            <person name="Hamond C."/>
            <person name="Lilenbaum W."/>
            <person name="Dellagostin O.A."/>
        </authorList>
    </citation>
    <scope>NUCLEOTIDE SEQUENCE [LARGE SCALE GENOMIC DNA]</scope>
    <source>
        <strain evidence="2 3">U160</strain>
    </source>
</reference>
<evidence type="ECO:0000313" key="3">
    <source>
        <dbReference type="Proteomes" id="UP000033961"/>
    </source>
</evidence>
<feature type="transmembrane region" description="Helical" evidence="1">
    <location>
        <begin position="20"/>
        <end position="41"/>
    </location>
</feature>
<proteinExistence type="predicted"/>